<evidence type="ECO:0000313" key="2">
    <source>
        <dbReference type="Proteomes" id="UP000006100"/>
    </source>
</evidence>
<accession>K0BC79</accession>
<dbReference type="PATRIC" id="fig|1229909.8.peg.1412"/>
<dbReference type="STRING" id="1229909.NSED_06420"/>
<dbReference type="Proteomes" id="UP000006100">
    <property type="component" value="Chromosome"/>
</dbReference>
<gene>
    <name evidence="1" type="ORF">NSED_06420</name>
</gene>
<dbReference type="PANTHER" id="PTHR34071">
    <property type="entry name" value="5-NITROIMIDAZOLE ANTIBIOTICS RESISTANCE PROTEIN, NIMA-FAMILY-RELATED PROTEIN-RELATED"/>
    <property type="match status" value="1"/>
</dbReference>
<dbReference type="InterPro" id="IPR012349">
    <property type="entry name" value="Split_barrel_FMN-bd"/>
</dbReference>
<dbReference type="PANTHER" id="PTHR34071:SF2">
    <property type="entry name" value="FLAVIN-NUCLEOTIDE-BINDING PROTEIN"/>
    <property type="match status" value="1"/>
</dbReference>
<name>K0BC79_9ARCH</name>
<protein>
    <submittedName>
        <fullName evidence="1">Pyridoxamine 5'-phosphate oxidase-like FMN-binding protein</fullName>
    </submittedName>
</protein>
<reference evidence="1 2" key="1">
    <citation type="journal article" date="2012" name="J. Bacteriol.">
        <title>Draft Genome Sequence of an Ammonia-Oxidizing Archaeon, "Candidatus Nitrosopumilus sediminis" AR2, from Svalbard in the Arctic Circle.</title>
        <authorList>
            <person name="Park S.J."/>
            <person name="Kim J.G."/>
            <person name="Jung M.Y."/>
            <person name="Kim S.J."/>
            <person name="Cha I.T."/>
            <person name="Ghai R."/>
            <person name="Martin-Cuadrado A.B."/>
            <person name="Rodriguez-Valera F."/>
            <person name="Rhee S.K."/>
        </authorList>
    </citation>
    <scope>NUCLEOTIDE SEQUENCE [LARGE SCALE GENOMIC DNA]</scope>
    <source>
        <strain evidence="1 2">AR2</strain>
    </source>
</reference>
<dbReference type="SUPFAM" id="SSF50475">
    <property type="entry name" value="FMN-binding split barrel"/>
    <property type="match status" value="1"/>
</dbReference>
<dbReference type="Gene3D" id="2.30.110.10">
    <property type="entry name" value="Electron Transport, Fmn-binding Protein, Chain A"/>
    <property type="match status" value="1"/>
</dbReference>
<organism evidence="1 2">
    <name type="scientific">Candidatus Nitrosopumilus sediminis</name>
    <dbReference type="NCBI Taxonomy" id="1229909"/>
    <lineage>
        <taxon>Archaea</taxon>
        <taxon>Nitrososphaerota</taxon>
        <taxon>Nitrososphaeria</taxon>
        <taxon>Nitrosopumilales</taxon>
        <taxon>Nitrosopumilaceae</taxon>
        <taxon>Nitrosopumilus</taxon>
    </lineage>
</organism>
<sequence>MMFFKLSCILGILILWIYNIISLNYFMQLTGILQIKSYEKVKEFLNDEHVGRIASIDVNGFPQIIPMNFVFLNDAVYMHSHVKGEKLDNISRNNKVGFEADRELEFLPSYFEDPHNASLADTLYISIVIKGVASFVSDREEKTLALNGLMEKYQPEGKYDPISSDMRVLDAVSVIKVAPQTLHGKYKIGQHMSPDDRMNLAQKILKRNSPSALETLKIMGFEVTDTGLKMIDEPVW</sequence>
<dbReference type="HOGENOM" id="CLU_067890_2_0_2"/>
<dbReference type="KEGG" id="nir:NSED_06420"/>
<keyword evidence="2" id="KW-1185">Reference proteome</keyword>
<dbReference type="eggNOG" id="arCOG00520">
    <property type="taxonomic scope" value="Archaea"/>
</dbReference>
<dbReference type="Pfam" id="PF12900">
    <property type="entry name" value="Pyridox_ox_2"/>
    <property type="match status" value="1"/>
</dbReference>
<dbReference type="AlphaFoldDB" id="K0BC79"/>
<dbReference type="InterPro" id="IPR024747">
    <property type="entry name" value="Pyridox_Oxase-rel"/>
</dbReference>
<dbReference type="EMBL" id="CP003843">
    <property type="protein sequence ID" value="AFS83084.1"/>
    <property type="molecule type" value="Genomic_DNA"/>
</dbReference>
<proteinExistence type="predicted"/>
<evidence type="ECO:0000313" key="1">
    <source>
        <dbReference type="EMBL" id="AFS83084.1"/>
    </source>
</evidence>